<dbReference type="Gene3D" id="3.40.50.300">
    <property type="entry name" value="P-loop containing nucleotide triphosphate hydrolases"/>
    <property type="match status" value="1"/>
</dbReference>
<protein>
    <submittedName>
        <fullName evidence="1">ATPase</fullName>
        <ecNumber evidence="1">3.6.3.3</ecNumber>
        <ecNumber evidence="1">3.6.3.4</ecNumber>
        <ecNumber evidence="1">3.6.3.5</ecNumber>
    </submittedName>
</protein>
<dbReference type="Proteomes" id="UP000326837">
    <property type="component" value="Chromosome"/>
</dbReference>
<evidence type="ECO:0000313" key="2">
    <source>
        <dbReference type="Proteomes" id="UP000326837"/>
    </source>
</evidence>
<dbReference type="GO" id="GO:0016787">
    <property type="term" value="F:hydrolase activity"/>
    <property type="evidence" value="ECO:0007669"/>
    <property type="project" value="UniProtKB-KW"/>
</dbReference>
<dbReference type="AlphaFoldDB" id="A0A5K7XIV1"/>
<dbReference type="RefSeq" id="WP_152101230.1">
    <property type="nucleotide sequence ID" value="NZ_AP021861.1"/>
</dbReference>
<accession>A0A5K7XIV1</accession>
<dbReference type="EMBL" id="AP021861">
    <property type="protein sequence ID" value="BBO35967.1"/>
    <property type="molecule type" value="Genomic_DNA"/>
</dbReference>
<keyword evidence="1" id="KW-0378">Hydrolase</keyword>
<dbReference type="EC" id="3.6.3.5" evidence="1"/>
<reference evidence="2" key="1">
    <citation type="submission" date="2019-10" db="EMBL/GenBank/DDBJ databases">
        <title>Lacipirellula parvula gen. nov., sp. nov., representing a lineage of planctomycetes widespread in freshwater anoxic habitats, and description of the family Lacipirellulaceae.</title>
        <authorList>
            <person name="Dedysh S.N."/>
            <person name="Kulichevskaya I.S."/>
            <person name="Beletsky A.V."/>
            <person name="Rakitin A.L."/>
            <person name="Mardanov A.V."/>
            <person name="Ivanova A.A."/>
            <person name="Saltykova V.X."/>
            <person name="Rijpstra W.I.C."/>
            <person name="Sinninghe Damste J.S."/>
            <person name="Ravin N.V."/>
        </authorList>
    </citation>
    <scope>NUCLEOTIDE SEQUENCE [LARGE SCALE GENOMIC DNA]</scope>
    <source>
        <strain evidence="2">PX69</strain>
    </source>
</reference>
<organism evidence="1 2">
    <name type="scientific">Lacipirellula parvula</name>
    <dbReference type="NCBI Taxonomy" id="2650471"/>
    <lineage>
        <taxon>Bacteria</taxon>
        <taxon>Pseudomonadati</taxon>
        <taxon>Planctomycetota</taxon>
        <taxon>Planctomycetia</taxon>
        <taxon>Pirellulales</taxon>
        <taxon>Lacipirellulaceae</taxon>
        <taxon>Lacipirellula</taxon>
    </lineage>
</organism>
<gene>
    <name evidence="1" type="ORF">PLANPX_5579</name>
</gene>
<dbReference type="KEGG" id="lpav:PLANPX_5579"/>
<keyword evidence="2" id="KW-1185">Reference proteome</keyword>
<dbReference type="InterPro" id="IPR027417">
    <property type="entry name" value="P-loop_NTPase"/>
</dbReference>
<sequence length="351" mass="36380">MSAIDQAFIRAYEIDEPAIAAPSRAPAPAAPLPRVPEAPNNYAAVSIVEAAVAQPQRVTASPVAPRAPYQAPPAQSQPQPVFASVPVPTFAAPSVAEAVAAAPVAAPQPSETNRQRRPLSTFAQSTPTVEGRFKPALEVDSFRWPVVDEQLMFRCRPHLQPALAAILAADDDGRSLIGIGSQGAGAGGTTLVCCLARLLIETGKTVAVVDANFLKPGLASHLGLAAAVGWEDVLAGNVSLAEGVVHSLSDRLSLLPLATGGVGAASRLESIHASVTAGVLRYHYDIVLFDLGVVSERLQGPIARRVIQQCRLDGALVASGRGAAQPQQLLQSAPELATICLGVVENQLRAA</sequence>
<dbReference type="SUPFAM" id="SSF52540">
    <property type="entry name" value="P-loop containing nucleoside triphosphate hydrolases"/>
    <property type="match status" value="1"/>
</dbReference>
<evidence type="ECO:0000313" key="1">
    <source>
        <dbReference type="EMBL" id="BBO35967.1"/>
    </source>
</evidence>
<proteinExistence type="predicted"/>
<dbReference type="EC" id="3.6.3.4" evidence="1"/>
<name>A0A5K7XIV1_9BACT</name>
<dbReference type="EC" id="3.6.3.3" evidence="1"/>